<dbReference type="InterPro" id="IPR006917">
    <property type="entry name" value="SOUL_heme-bd"/>
</dbReference>
<dbReference type="Pfam" id="PF04832">
    <property type="entry name" value="SOUL"/>
    <property type="match status" value="1"/>
</dbReference>
<protein>
    <submittedName>
        <fullName evidence="2">HEBP2 protein</fullName>
    </submittedName>
</protein>
<dbReference type="FunFam" id="3.20.80.10:FF:000002">
    <property type="entry name" value="Heme-binding protein 2"/>
    <property type="match status" value="1"/>
</dbReference>
<evidence type="ECO:0000313" key="3">
    <source>
        <dbReference type="Proteomes" id="UP000838412"/>
    </source>
</evidence>
<dbReference type="InterPro" id="IPR011256">
    <property type="entry name" value="Reg_factor_effector_dom_sf"/>
</dbReference>
<evidence type="ECO:0000256" key="1">
    <source>
        <dbReference type="ARBA" id="ARBA00009817"/>
    </source>
</evidence>
<gene>
    <name evidence="2" type="primary">HEBP2</name>
    <name evidence="2" type="ORF">BLAG_LOCUS7221</name>
</gene>
<evidence type="ECO:0000313" key="2">
    <source>
        <dbReference type="EMBL" id="CAH1244625.1"/>
    </source>
</evidence>
<dbReference type="Gene3D" id="3.20.80.10">
    <property type="entry name" value="Regulatory factor, effector binding domain"/>
    <property type="match status" value="1"/>
</dbReference>
<sequence length="210" mass="23883">MIYSDILSPFSIPYRKQQLTMSAVKEVFNTLFGKLDCPKYSVVSSTADYEERLYEGARWTSTKIPDIEHRTAVSTGFRRLFKYISGHNEKQVKIPMTVPVITKVEPGDGPFCKTDFTVSFFAPFADQAEGTAQPSDPEVFNNSLPEMTAYVKTFSGYAKDEDWTKQAETLAKSLDNAGKNYHKDFYYTAGYNSPFKPIGRHNEVWFIKAD</sequence>
<dbReference type="AlphaFoldDB" id="A0A8K0EDK0"/>
<dbReference type="Proteomes" id="UP000838412">
    <property type="component" value="Chromosome 14"/>
</dbReference>
<dbReference type="PANTHER" id="PTHR11220:SF72">
    <property type="entry name" value="HEME-BINDING PROTEIN 2-LIKE ISOFORM X2"/>
    <property type="match status" value="1"/>
</dbReference>
<comment type="similarity">
    <text evidence="1">Belongs to the HEBP family.</text>
</comment>
<name>A0A8K0EDK0_BRALA</name>
<proteinExistence type="inferred from homology"/>
<dbReference type="GO" id="GO:0020037">
    <property type="term" value="F:heme binding"/>
    <property type="evidence" value="ECO:0007669"/>
    <property type="project" value="TreeGrafter"/>
</dbReference>
<dbReference type="PANTHER" id="PTHR11220">
    <property type="entry name" value="HEME-BINDING PROTEIN-RELATED"/>
    <property type="match status" value="1"/>
</dbReference>
<keyword evidence="3" id="KW-1185">Reference proteome</keyword>
<dbReference type="OrthoDB" id="6424451at2759"/>
<dbReference type="SUPFAM" id="SSF55136">
    <property type="entry name" value="Probable bacterial effector-binding domain"/>
    <property type="match status" value="1"/>
</dbReference>
<accession>A0A8K0EDK0</accession>
<organism evidence="2 3">
    <name type="scientific">Branchiostoma lanceolatum</name>
    <name type="common">Common lancelet</name>
    <name type="synonym">Amphioxus lanceolatum</name>
    <dbReference type="NCBI Taxonomy" id="7740"/>
    <lineage>
        <taxon>Eukaryota</taxon>
        <taxon>Metazoa</taxon>
        <taxon>Chordata</taxon>
        <taxon>Cephalochordata</taxon>
        <taxon>Leptocardii</taxon>
        <taxon>Amphioxiformes</taxon>
        <taxon>Branchiostomatidae</taxon>
        <taxon>Branchiostoma</taxon>
    </lineage>
</organism>
<reference evidence="2" key="1">
    <citation type="submission" date="2022-01" db="EMBL/GenBank/DDBJ databases">
        <authorList>
            <person name="Braso-Vives M."/>
        </authorList>
    </citation>
    <scope>NUCLEOTIDE SEQUENCE</scope>
</reference>
<dbReference type="EMBL" id="OV696699">
    <property type="protein sequence ID" value="CAH1244625.1"/>
    <property type="molecule type" value="Genomic_DNA"/>
</dbReference>